<feature type="non-terminal residue" evidence="1">
    <location>
        <position position="361"/>
    </location>
</feature>
<dbReference type="EMBL" id="CAJOBO010001264">
    <property type="protein sequence ID" value="CAF4358036.1"/>
    <property type="molecule type" value="Genomic_DNA"/>
</dbReference>
<organism evidence="1 2">
    <name type="scientific">Rotaria socialis</name>
    <dbReference type="NCBI Taxonomy" id="392032"/>
    <lineage>
        <taxon>Eukaryota</taxon>
        <taxon>Metazoa</taxon>
        <taxon>Spiralia</taxon>
        <taxon>Gnathifera</taxon>
        <taxon>Rotifera</taxon>
        <taxon>Eurotatoria</taxon>
        <taxon>Bdelloidea</taxon>
        <taxon>Philodinida</taxon>
        <taxon>Philodinidae</taxon>
        <taxon>Rotaria</taxon>
    </lineage>
</organism>
<evidence type="ECO:0008006" key="3">
    <source>
        <dbReference type="Google" id="ProtNLM"/>
    </source>
</evidence>
<dbReference type="AlphaFoldDB" id="A0A820LIS7"/>
<evidence type="ECO:0000313" key="1">
    <source>
        <dbReference type="EMBL" id="CAF4358036.1"/>
    </source>
</evidence>
<gene>
    <name evidence="1" type="ORF">HFQ381_LOCUS17196</name>
</gene>
<reference evidence="1" key="1">
    <citation type="submission" date="2021-02" db="EMBL/GenBank/DDBJ databases">
        <authorList>
            <person name="Nowell W R."/>
        </authorList>
    </citation>
    <scope>NUCLEOTIDE SEQUENCE</scope>
</reference>
<accession>A0A820LIS7</accession>
<sequence>MIVGGVLEPIKDYFGTVENQGRGSLHLHLLIWLDHDMKPVDMKKNIRNTDFREKLKAYLEDIIKEDLDQFKDEYVFENFDVANTWSTPSRLTRDNIHAVISTMAPMKELSSSSIFHASPSANKLLRTLTHDRLKSDVKDDDVYDNEETINGDDNNDEEHFQIQSAESDKKYVLANTRVDYQYRFEILKDICLYDFVSTLYKKKMTATDLKYLSTTAVSIEENVNQKGRPPNERYPFQKQHPQTTAYLMLKYSNLHVPILYGPQIPSRDRDETRERYSRALLTLFVPWRTVADLCDCNQTWEYALKSRQHLISTYSQKIIENIQLLHECKKNRDEHLLQVIAESQVENDAIDPVLLPANQGV</sequence>
<proteinExistence type="predicted"/>
<name>A0A820LIS7_9BILA</name>
<protein>
    <recommendedName>
        <fullName evidence="3">Helitron helicase-like domain-containing protein</fullName>
    </recommendedName>
</protein>
<evidence type="ECO:0000313" key="2">
    <source>
        <dbReference type="Proteomes" id="UP000663851"/>
    </source>
</evidence>
<comment type="caution">
    <text evidence="1">The sequence shown here is derived from an EMBL/GenBank/DDBJ whole genome shotgun (WGS) entry which is preliminary data.</text>
</comment>
<dbReference type="Proteomes" id="UP000663851">
    <property type="component" value="Unassembled WGS sequence"/>
</dbReference>